<protein>
    <submittedName>
        <fullName evidence="1">Uncharacterized protein</fullName>
    </submittedName>
</protein>
<reference evidence="1" key="1">
    <citation type="submission" date="2018-06" db="EMBL/GenBank/DDBJ databases">
        <authorList>
            <person name="Zhirakovskaya E."/>
        </authorList>
    </citation>
    <scope>NUCLEOTIDE SEQUENCE</scope>
</reference>
<name>A0A3B0VHJ6_9ZZZZ</name>
<dbReference type="EMBL" id="UOEU01000916">
    <property type="protein sequence ID" value="VAW42401.1"/>
    <property type="molecule type" value="Genomic_DNA"/>
</dbReference>
<evidence type="ECO:0000313" key="1">
    <source>
        <dbReference type="EMBL" id="VAW42401.1"/>
    </source>
</evidence>
<sequence>MLKRLMQKKAVWIVMMLLGSLFIVTAVSADTLIGTGWVEASGNGVAGLKGNLDTLRISGSGVLYYWDGGETDIPEVTGVGRRIELPNGWVKWVGFNGTFSLDDADHVKVALHGRDIDLYAAGTGTVWLRGHGTYTFGSADGNIVRGAWDSPDSTNEMTLE</sequence>
<dbReference type="AlphaFoldDB" id="A0A3B0VHJ6"/>
<organism evidence="1">
    <name type="scientific">hydrothermal vent metagenome</name>
    <dbReference type="NCBI Taxonomy" id="652676"/>
    <lineage>
        <taxon>unclassified sequences</taxon>
        <taxon>metagenomes</taxon>
        <taxon>ecological metagenomes</taxon>
    </lineage>
</organism>
<gene>
    <name evidence="1" type="ORF">MNBD_CHLOROFLEXI01-3587</name>
</gene>
<proteinExistence type="predicted"/>
<accession>A0A3B0VHJ6</accession>